<dbReference type="Proteomes" id="UP000324327">
    <property type="component" value="Unassembled WGS sequence"/>
</dbReference>
<sequence length="702" mass="79765">MSKKNISKISLWILIFSILSLVTVAMVWSPRKELKIRGNADNLLERYDTSDIIEYSGCYINQSGQICINGVDPHIVFKKENIKNVTTIVIKLKDKVSGDLDVQLYFDDGNEFNENDSCIKTIFSGDDNVGFELTNKSLKQIRIDVDSDFNFDDIEIYSGKSIISIDKENMHYERIIYSICFTVFIISILLFIDKKLNFSDTIICFIGRKYKIALRDLLIFIVSLVIGAIIAYFVSGLKFMYSTWLFCSAIVAIILFILISYRTIKDKPEKLLVRLVFVSSITMLFVSPIGHISWDIDSHFKFAISSSSVAHIGLSEPELEVLTNGGNFIQNTDTYAQNIEKINTLNKNSDAIIKYIDHNISLTALPSGVVIALLRLFGANFFVIYKFGQIPIVLVYSLCCYFAMKRLHSGKMILAVVAMFPTSLFIASNYSYDTWVIGFVMIGMAYFVGNCQEEGVVSTKDTVIMVIAFAIAIIPKQIYLAFLIIPFLMKRNKIENKKKYYSICSMAFVIMLFDLLLKTIFETSKGGDVRGGAGVNPTEQILYIIHNPVEYTRTLLNFLKDYLSIRNMNGFIDHFAYLGIGTTTVAIIVFAFLVFTTLTDKREYDVKAYSKIVYIYDILMFFGTVVLIATSLYIAYTEVGSNTIAGCQSRYITPLIYPLFAVLGGSGIRLKFDYRVYNYIVMIIMQSVSMWCIYQYILIKML</sequence>
<keyword evidence="1" id="KW-1133">Transmembrane helix</keyword>
<keyword evidence="5" id="KW-1185">Reference proteome</keyword>
<feature type="transmembrane region" description="Helical" evidence="1">
    <location>
        <begin position="9"/>
        <end position="28"/>
    </location>
</feature>
<dbReference type="InterPro" id="IPR018674">
    <property type="entry name" value="DUF2142_membrane"/>
</dbReference>
<feature type="transmembrane region" description="Helical" evidence="1">
    <location>
        <begin position="676"/>
        <end position="699"/>
    </location>
</feature>
<name>A0A0M6WP80_9FIRM</name>
<dbReference type="Pfam" id="PF09913">
    <property type="entry name" value="DUF2142"/>
    <property type="match status" value="1"/>
</dbReference>
<evidence type="ECO:0000313" key="7">
    <source>
        <dbReference type="Proteomes" id="UP000324327"/>
    </source>
</evidence>
<dbReference type="Proteomes" id="UP000049472">
    <property type="component" value="Unassembled WGS sequence"/>
</dbReference>
<evidence type="ECO:0000313" key="2">
    <source>
        <dbReference type="EMBL" id="CRL39177.1"/>
    </source>
</evidence>
<proteinExistence type="predicted"/>
<accession>A0A0M6WP80</accession>
<feature type="transmembrane region" description="Helical" evidence="1">
    <location>
        <begin position="175"/>
        <end position="192"/>
    </location>
</feature>
<organism evidence="2 5">
    <name type="scientific">Agathobacter rectalis</name>
    <dbReference type="NCBI Taxonomy" id="39491"/>
    <lineage>
        <taxon>Bacteria</taxon>
        <taxon>Bacillati</taxon>
        <taxon>Bacillota</taxon>
        <taxon>Clostridia</taxon>
        <taxon>Lachnospirales</taxon>
        <taxon>Lachnospiraceae</taxon>
        <taxon>Agathobacter</taxon>
    </lineage>
</organism>
<keyword evidence="1" id="KW-0472">Membrane</keyword>
<reference evidence="4 7" key="4">
    <citation type="submission" date="2019-08" db="EMBL/GenBank/DDBJ databases">
        <authorList>
            <person name="Duncan S."/>
            <person name="Walker A."/>
        </authorList>
    </citation>
    <scope>NUCLEOTIDE SEQUENCE [LARGE SCALE GENOMIC DNA]</scope>
    <source>
        <strain evidence="4 7">T3WBe13</strain>
    </source>
</reference>
<dbReference type="EMBL" id="QSTI01000002">
    <property type="protein sequence ID" value="RGM52191.1"/>
    <property type="molecule type" value="Genomic_DNA"/>
</dbReference>
<evidence type="ECO:0000313" key="4">
    <source>
        <dbReference type="EMBL" id="TYL58865.1"/>
    </source>
</evidence>
<dbReference type="EMBL" id="CVRQ01000022">
    <property type="protein sequence ID" value="CRL39177.1"/>
    <property type="molecule type" value="Genomic_DNA"/>
</dbReference>
<feature type="transmembrane region" description="Helical" evidence="1">
    <location>
        <begin position="239"/>
        <end position="259"/>
    </location>
</feature>
<feature type="transmembrane region" description="Helical" evidence="1">
    <location>
        <begin position="271"/>
        <end position="292"/>
    </location>
</feature>
<protein>
    <submittedName>
        <fullName evidence="3">DUF2142 domain-containing protein</fullName>
    </submittedName>
    <submittedName>
        <fullName evidence="2">Predicted membrane protein (DUF2142)</fullName>
    </submittedName>
</protein>
<evidence type="ECO:0000313" key="6">
    <source>
        <dbReference type="Proteomes" id="UP000260717"/>
    </source>
</evidence>
<dbReference type="EMBL" id="VSTF01000009">
    <property type="protein sequence ID" value="TYL58865.1"/>
    <property type="molecule type" value="Genomic_DNA"/>
</dbReference>
<dbReference type="AlphaFoldDB" id="A0A0M6WP80"/>
<feature type="transmembrane region" description="Helical" evidence="1">
    <location>
        <begin position="651"/>
        <end position="670"/>
    </location>
</feature>
<dbReference type="Proteomes" id="UP000260717">
    <property type="component" value="Unassembled WGS sequence"/>
</dbReference>
<reference evidence="5" key="2">
    <citation type="submission" date="2015-05" db="EMBL/GenBank/DDBJ databases">
        <authorList>
            <consortium name="Pathogen Informatics"/>
        </authorList>
    </citation>
    <scope>NUCLEOTIDE SEQUENCE [LARGE SCALE GENOMIC DNA]</scope>
    <source>
        <strain evidence="5">T1-815</strain>
    </source>
</reference>
<feature type="transmembrane region" description="Helical" evidence="1">
    <location>
        <begin position="383"/>
        <end position="404"/>
    </location>
</feature>
<feature type="transmembrane region" description="Helical" evidence="1">
    <location>
        <begin position="434"/>
        <end position="451"/>
    </location>
</feature>
<evidence type="ECO:0000256" key="1">
    <source>
        <dbReference type="SAM" id="Phobius"/>
    </source>
</evidence>
<reference evidence="3 6" key="3">
    <citation type="submission" date="2018-08" db="EMBL/GenBank/DDBJ databases">
        <title>A genome reference for cultivated species of the human gut microbiota.</title>
        <authorList>
            <person name="Zou Y."/>
            <person name="Xue W."/>
            <person name="Luo G."/>
        </authorList>
    </citation>
    <scope>NUCLEOTIDE SEQUENCE [LARGE SCALE GENOMIC DNA]</scope>
    <source>
        <strain evidence="3 6">OM08-12AT</strain>
    </source>
</reference>
<dbReference type="RefSeq" id="WP_055062106.1">
    <property type="nucleotide sequence ID" value="NZ_CP100127.1"/>
</dbReference>
<gene>
    <name evidence="3" type="ORF">DXC13_02280</name>
    <name evidence="4" type="ORF">FYL31_09220</name>
    <name evidence="2" type="ORF">T1815_20191</name>
</gene>
<evidence type="ECO:0000313" key="3">
    <source>
        <dbReference type="EMBL" id="RGM52191.1"/>
    </source>
</evidence>
<reference evidence="2" key="1">
    <citation type="submission" date="2015-05" db="EMBL/GenBank/DDBJ databases">
        <authorList>
            <person name="Wang D.B."/>
            <person name="Wang M."/>
        </authorList>
    </citation>
    <scope>NUCLEOTIDE SEQUENCE [LARGE SCALE GENOMIC DNA]</scope>
    <source>
        <strain evidence="2">T1-815</strain>
    </source>
</reference>
<reference evidence="4 7" key="5">
    <citation type="submission" date="2019-09" db="EMBL/GenBank/DDBJ databases">
        <title>Strain-level analysis of Eubacterium rectale using genomes from metagenomes.</title>
        <authorList>
            <person name="Karcher N."/>
            <person name="Segata N."/>
        </authorList>
    </citation>
    <scope>NUCLEOTIDE SEQUENCE [LARGE SCALE GENOMIC DNA]</scope>
    <source>
        <strain evidence="4 7">T3WBe13</strain>
    </source>
</reference>
<feature type="transmembrane region" description="Helical" evidence="1">
    <location>
        <begin position="500"/>
        <end position="517"/>
    </location>
</feature>
<feature type="transmembrane region" description="Helical" evidence="1">
    <location>
        <begin position="213"/>
        <end position="233"/>
    </location>
</feature>
<feature type="transmembrane region" description="Helical" evidence="1">
    <location>
        <begin position="618"/>
        <end position="639"/>
    </location>
</feature>
<evidence type="ECO:0000313" key="5">
    <source>
        <dbReference type="Proteomes" id="UP000049472"/>
    </source>
</evidence>
<feature type="transmembrane region" description="Helical" evidence="1">
    <location>
        <begin position="463"/>
        <end position="488"/>
    </location>
</feature>
<feature type="transmembrane region" description="Helical" evidence="1">
    <location>
        <begin position="575"/>
        <end position="598"/>
    </location>
</feature>
<keyword evidence="1" id="KW-0812">Transmembrane</keyword>